<feature type="compositionally biased region" description="Low complexity" evidence="4">
    <location>
        <begin position="1062"/>
        <end position="1076"/>
    </location>
</feature>
<reference evidence="7" key="1">
    <citation type="journal article" date="2012" name="Science">
        <title>The Paleozoic origin of enzymatic lignin decomposition reconstructed from 31 fungal genomes.</title>
        <authorList>
            <person name="Floudas D."/>
            <person name="Binder M."/>
            <person name="Riley R."/>
            <person name="Barry K."/>
            <person name="Blanchette R.A."/>
            <person name="Henrissat B."/>
            <person name="Martinez A.T."/>
            <person name="Otillar R."/>
            <person name="Spatafora J.W."/>
            <person name="Yadav J.S."/>
            <person name="Aerts A."/>
            <person name="Benoit I."/>
            <person name="Boyd A."/>
            <person name="Carlson A."/>
            <person name="Copeland A."/>
            <person name="Coutinho P.M."/>
            <person name="de Vries R.P."/>
            <person name="Ferreira P."/>
            <person name="Findley K."/>
            <person name="Foster B."/>
            <person name="Gaskell J."/>
            <person name="Glotzer D."/>
            <person name="Gorecki P."/>
            <person name="Heitman J."/>
            <person name="Hesse C."/>
            <person name="Hori C."/>
            <person name="Igarashi K."/>
            <person name="Jurgens J.A."/>
            <person name="Kallen N."/>
            <person name="Kersten P."/>
            <person name="Kohler A."/>
            <person name="Kuees U."/>
            <person name="Kumar T.K.A."/>
            <person name="Kuo A."/>
            <person name="LaButti K."/>
            <person name="Larrondo L.F."/>
            <person name="Lindquist E."/>
            <person name="Ling A."/>
            <person name="Lombard V."/>
            <person name="Lucas S."/>
            <person name="Lundell T."/>
            <person name="Martin R."/>
            <person name="McLaughlin D.J."/>
            <person name="Morgenstern I."/>
            <person name="Morin E."/>
            <person name="Murat C."/>
            <person name="Nagy L.G."/>
            <person name="Nolan M."/>
            <person name="Ohm R.A."/>
            <person name="Patyshakuliyeva A."/>
            <person name="Rokas A."/>
            <person name="Ruiz-Duenas F.J."/>
            <person name="Sabat G."/>
            <person name="Salamov A."/>
            <person name="Samejima M."/>
            <person name="Schmutz J."/>
            <person name="Slot J.C."/>
            <person name="St John F."/>
            <person name="Stenlid J."/>
            <person name="Sun H."/>
            <person name="Sun S."/>
            <person name="Syed K."/>
            <person name="Tsang A."/>
            <person name="Wiebenga A."/>
            <person name="Young D."/>
            <person name="Pisabarro A."/>
            <person name="Eastwood D.C."/>
            <person name="Martin F."/>
            <person name="Cullen D."/>
            <person name="Grigoriev I.V."/>
            <person name="Hibbett D.S."/>
        </authorList>
    </citation>
    <scope>NUCLEOTIDE SEQUENCE [LARGE SCALE GENOMIC DNA]</scope>
    <source>
        <strain evidence="7">RWD-64-598 SS2</strain>
    </source>
</reference>
<name>A0A5M3MTF3_CONPW</name>
<feature type="region of interest" description="Disordered" evidence="4">
    <location>
        <begin position="1161"/>
        <end position="1282"/>
    </location>
</feature>
<evidence type="ECO:0000313" key="6">
    <source>
        <dbReference type="EMBL" id="EIW82449.1"/>
    </source>
</evidence>
<keyword evidence="2" id="KW-0902">Two-component regulatory system</keyword>
<feature type="compositionally biased region" description="Basic and acidic residues" evidence="4">
    <location>
        <begin position="733"/>
        <end position="746"/>
    </location>
</feature>
<accession>A0A5M3MTF3</accession>
<dbReference type="PANTHER" id="PTHR45339">
    <property type="entry name" value="HYBRID SIGNAL TRANSDUCTION HISTIDINE KINASE J"/>
    <property type="match status" value="1"/>
</dbReference>
<feature type="region of interest" description="Disordered" evidence="4">
    <location>
        <begin position="1"/>
        <end position="20"/>
    </location>
</feature>
<feature type="region of interest" description="Disordered" evidence="4">
    <location>
        <begin position="705"/>
        <end position="762"/>
    </location>
</feature>
<keyword evidence="7" id="KW-1185">Reference proteome</keyword>
<feature type="region of interest" description="Disordered" evidence="4">
    <location>
        <begin position="341"/>
        <end position="363"/>
    </location>
</feature>
<dbReference type="FunFam" id="3.40.50.2300:FF:000146">
    <property type="entry name" value="Putative two-component response regulator SSK1p"/>
    <property type="match status" value="1"/>
</dbReference>
<feature type="region of interest" description="Disordered" evidence="4">
    <location>
        <begin position="47"/>
        <end position="86"/>
    </location>
</feature>
<feature type="region of interest" description="Disordered" evidence="4">
    <location>
        <begin position="584"/>
        <end position="615"/>
    </location>
</feature>
<feature type="compositionally biased region" description="Polar residues" evidence="4">
    <location>
        <begin position="1"/>
        <end position="13"/>
    </location>
</feature>
<dbReference type="Gene3D" id="3.40.50.2300">
    <property type="match status" value="1"/>
</dbReference>
<feature type="compositionally biased region" description="Polar residues" evidence="4">
    <location>
        <begin position="1046"/>
        <end position="1058"/>
    </location>
</feature>
<feature type="compositionally biased region" description="Polar residues" evidence="4">
    <location>
        <begin position="1253"/>
        <end position="1262"/>
    </location>
</feature>
<feature type="compositionally biased region" description="Basic and acidic residues" evidence="4">
    <location>
        <begin position="840"/>
        <end position="849"/>
    </location>
</feature>
<feature type="domain" description="Response regulatory" evidence="5">
    <location>
        <begin position="974"/>
        <end position="1126"/>
    </location>
</feature>
<gene>
    <name evidence="6" type="ORF">CONPUDRAFT_103616</name>
</gene>
<feature type="region of interest" description="Disordered" evidence="4">
    <location>
        <begin position="1046"/>
        <end position="1076"/>
    </location>
</feature>
<feature type="compositionally biased region" description="Basic and acidic residues" evidence="4">
    <location>
        <begin position="909"/>
        <end position="919"/>
    </location>
</feature>
<dbReference type="OMA" id="LTAWGMD"/>
<feature type="modified residue" description="4-aspartylphosphate" evidence="3">
    <location>
        <position position="1023"/>
    </location>
</feature>
<dbReference type="GO" id="GO:0000156">
    <property type="term" value="F:phosphorelay response regulator activity"/>
    <property type="evidence" value="ECO:0007669"/>
    <property type="project" value="UniProtKB-ARBA"/>
</dbReference>
<dbReference type="KEGG" id="cput:CONPUDRAFT_103616"/>
<dbReference type="InterPro" id="IPR011006">
    <property type="entry name" value="CheY-like_superfamily"/>
</dbReference>
<dbReference type="GeneID" id="19198430"/>
<dbReference type="EMBL" id="JH711577">
    <property type="protein sequence ID" value="EIW82449.1"/>
    <property type="molecule type" value="Genomic_DNA"/>
</dbReference>
<sequence>MSDPQSPTSSSAPFNRIPPSLLMTSEDASASAESALSTKFAVTWPIDPPLGPSVPAQLPTEHPVISSSDGESDLSEKEVVSEGSSLQSATLNEFDWAAKNRPKLQPQPEYDFDGAPSLPRLSRASSMPLASQLEHLRNPRREARTPLNPSFPLCLPSSATVDQAPYHELSLELADSVQMVVQTLLQVSPVQILDPVKEQLSACSLSVPTSCMSAVFTAMKNLNYLSANMTDLCSGTYDAACDASHNLTSGLSLRPELSVSYTDFDVGEMVQGVGDTLSGSAAHAGVDLVLFHGDAGMKHVVVKGDECGLSNALTHVMRQVINISHQGDSLDIGLFIASAASSTTQETEEETESPGSEKTPEFDGPLVCSFDITHHFSGVGAPFDGTTPTGQQPREKLQLQSPLLQRLLRRLGASLNVDDNSKSTAASRVTTLQVQLERGSVGALDAKISLPPQEPNSAVRERVASEPTLQELKQFAETLRGKKATLYASIRSSFAHHLTSYLTAWGLDVSHVSYDADGEGNVESNASVISQTSGRARQHTIDSFARQEEKFGAFTNGDGARPQDAMSFAFIDDDVSVLRSRLQKYRSGQESGPNTLSRKRPSLAAHHRPKSSPQVARALGLGPLPAFQVPVVIVHFTSLSQYKVVKDIIQCDLAAHSSSATPPPEIMIIPKPVGPRRFLTALHTAATKPIVDPFFVPIATTPISPGQHGPPFFNSSTSPRSPSSRTPTNSRSGSERSMRSPREPGTEGHPAAPPSPLGMSDNVEYFSENTVKLGASPSSGLVIQSPDGQPAGIFFHPKAKAMNLKGPPAGVGGSLLVEKEKNTLLAAPTDRPRGPSTSRRASDRDEKVPSQKPLSFSSLHTTTSSGTIPQARESPPRVESNTLPSPLSGGVRKPTLHQDEGVKAQPPELNRKTSSEARKVATPPTSPTNETPAVGSAARRPTRRLLDPTKPTTPPATSGKAKANADTNIVPPISVLIVDDNPINQTILSTFMRKKKIRYNVAKNGEEAVQKWKSGGFHLILMDIQMPVMDGITATKEIRRIEALNASSGFSPSTPQSDHSIRTPSEAPSSESRSSTTPYRSSVIIVALTASSLQSDRVAALAAGCNDFLTKPVSLQWLNNKIIEWGSIKALQMWADLRPETLRSITAEQAQHVAQRLHVPEGRSTPAEARSHSPPKVASDAAGQTKDSVVLTPMPPAVPPATTLETPDETSKVELHSGASSPSTDSGDTRYEDATSQIASDSDHQSEEGADPDSSSSHTPVPNSVEEESVETPRGEKEGQMS</sequence>
<organism evidence="6 7">
    <name type="scientific">Coniophora puteana (strain RWD-64-598)</name>
    <name type="common">Brown rot fungus</name>
    <dbReference type="NCBI Taxonomy" id="741705"/>
    <lineage>
        <taxon>Eukaryota</taxon>
        <taxon>Fungi</taxon>
        <taxon>Dikarya</taxon>
        <taxon>Basidiomycota</taxon>
        <taxon>Agaricomycotina</taxon>
        <taxon>Agaricomycetes</taxon>
        <taxon>Agaricomycetidae</taxon>
        <taxon>Boletales</taxon>
        <taxon>Coniophorineae</taxon>
        <taxon>Coniophoraceae</taxon>
        <taxon>Coniophora</taxon>
    </lineage>
</organism>
<evidence type="ECO:0000256" key="3">
    <source>
        <dbReference type="PROSITE-ProRule" id="PRU00169"/>
    </source>
</evidence>
<keyword evidence="1 3" id="KW-0597">Phosphoprotein</keyword>
<dbReference type="SMART" id="SM00448">
    <property type="entry name" value="REC"/>
    <property type="match status" value="1"/>
</dbReference>
<dbReference type="SUPFAM" id="SSF52172">
    <property type="entry name" value="CheY-like"/>
    <property type="match status" value="1"/>
</dbReference>
<feature type="compositionally biased region" description="Low complexity" evidence="4">
    <location>
        <begin position="710"/>
        <end position="732"/>
    </location>
</feature>
<dbReference type="PANTHER" id="PTHR45339:SF1">
    <property type="entry name" value="HYBRID SIGNAL TRANSDUCTION HISTIDINE KINASE J"/>
    <property type="match status" value="1"/>
</dbReference>
<comment type="caution">
    <text evidence="6">The sequence shown here is derived from an EMBL/GenBank/DDBJ whole genome shotgun (WGS) entry which is preliminary data.</text>
</comment>
<feature type="region of interest" description="Disordered" evidence="4">
    <location>
        <begin position="823"/>
        <end position="964"/>
    </location>
</feature>
<feature type="compositionally biased region" description="Basic residues" evidence="4">
    <location>
        <begin position="597"/>
        <end position="610"/>
    </location>
</feature>
<evidence type="ECO:0000256" key="2">
    <source>
        <dbReference type="ARBA" id="ARBA00023012"/>
    </source>
</evidence>
<dbReference type="PROSITE" id="PS50110">
    <property type="entry name" value="RESPONSE_REGULATORY"/>
    <property type="match status" value="1"/>
</dbReference>
<proteinExistence type="predicted"/>
<evidence type="ECO:0000256" key="1">
    <source>
        <dbReference type="ARBA" id="ARBA00022553"/>
    </source>
</evidence>
<evidence type="ECO:0000256" key="4">
    <source>
        <dbReference type="SAM" id="MobiDB-lite"/>
    </source>
</evidence>
<feature type="compositionally biased region" description="Basic and acidic residues" evidence="4">
    <location>
        <begin position="1271"/>
        <end position="1282"/>
    </location>
</feature>
<dbReference type="InterPro" id="IPR001789">
    <property type="entry name" value="Sig_transdc_resp-reg_receiver"/>
</dbReference>
<dbReference type="Proteomes" id="UP000053558">
    <property type="component" value="Unassembled WGS sequence"/>
</dbReference>
<evidence type="ECO:0000313" key="7">
    <source>
        <dbReference type="Proteomes" id="UP000053558"/>
    </source>
</evidence>
<dbReference type="Pfam" id="PF00072">
    <property type="entry name" value="Response_reg"/>
    <property type="match status" value="1"/>
</dbReference>
<protein>
    <recommendedName>
        <fullName evidence="5">Response regulatory domain-containing protein</fullName>
    </recommendedName>
</protein>
<dbReference type="RefSeq" id="XP_007768107.1">
    <property type="nucleotide sequence ID" value="XM_007769917.1"/>
</dbReference>
<feature type="compositionally biased region" description="Low complexity" evidence="4">
    <location>
        <begin position="855"/>
        <end position="867"/>
    </location>
</feature>
<dbReference type="CDD" id="cd17546">
    <property type="entry name" value="REC_hyHK_CKI1_RcsC-like"/>
    <property type="match status" value="1"/>
</dbReference>
<feature type="compositionally biased region" description="Polar residues" evidence="4">
    <location>
        <begin position="586"/>
        <end position="596"/>
    </location>
</feature>
<evidence type="ECO:0000259" key="5">
    <source>
        <dbReference type="PROSITE" id="PS50110"/>
    </source>
</evidence>
<dbReference type="OrthoDB" id="21225at2759"/>